<protein>
    <recommendedName>
        <fullName evidence="4">UBX domain-containing protein 2</fullName>
    </recommendedName>
</protein>
<feature type="domain" description="UBX" evidence="7">
    <location>
        <begin position="296"/>
        <end position="389"/>
    </location>
</feature>
<dbReference type="Pfam" id="PF23187">
    <property type="entry name" value="UBX7_N"/>
    <property type="match status" value="1"/>
</dbReference>
<dbReference type="GO" id="GO:0005789">
    <property type="term" value="C:endoplasmic reticulum membrane"/>
    <property type="evidence" value="ECO:0007669"/>
    <property type="project" value="UniProtKB-SubCell"/>
</dbReference>
<dbReference type="SUPFAM" id="SSF54236">
    <property type="entry name" value="Ubiquitin-like"/>
    <property type="match status" value="1"/>
</dbReference>
<dbReference type="GO" id="GO:0036503">
    <property type="term" value="P:ERAD pathway"/>
    <property type="evidence" value="ECO:0007669"/>
    <property type="project" value="TreeGrafter"/>
</dbReference>
<organism evidence="8 9">
    <name type="scientific">Pyrenophora seminiperda CCB06</name>
    <dbReference type="NCBI Taxonomy" id="1302712"/>
    <lineage>
        <taxon>Eukaryota</taxon>
        <taxon>Fungi</taxon>
        <taxon>Dikarya</taxon>
        <taxon>Ascomycota</taxon>
        <taxon>Pezizomycotina</taxon>
        <taxon>Dothideomycetes</taxon>
        <taxon>Pleosporomycetidae</taxon>
        <taxon>Pleosporales</taxon>
        <taxon>Pleosporineae</taxon>
        <taxon>Pleosporaceae</taxon>
        <taxon>Pyrenophora</taxon>
    </lineage>
</organism>
<dbReference type="PANTHER" id="PTHR46424">
    <property type="entry name" value="UBX DOMAIN-CONTAINING PROTEIN 4"/>
    <property type="match status" value="1"/>
</dbReference>
<evidence type="ECO:0000256" key="3">
    <source>
        <dbReference type="ARBA" id="ARBA00038812"/>
    </source>
</evidence>
<dbReference type="InterPro" id="IPR029071">
    <property type="entry name" value="Ubiquitin-like_domsf"/>
</dbReference>
<evidence type="ECO:0000256" key="6">
    <source>
        <dbReference type="SAM" id="MobiDB-lite"/>
    </source>
</evidence>
<dbReference type="Pfam" id="PF00789">
    <property type="entry name" value="UBX"/>
    <property type="match status" value="1"/>
</dbReference>
<evidence type="ECO:0000256" key="5">
    <source>
        <dbReference type="ARBA" id="ARBA00046062"/>
    </source>
</evidence>
<sequence length="510" mass="55078">MLRIPAALAYWHILVPTRPKLNPANKVSKTPHSTPHTHTTMFHQGSLQSGIALAIQQQKLVACFVRDDGATSNEWEEEWLKSGWLSSLLAQKAVLLRLQAGSTEAGFLAAFSDVSSIPTLVVIQNGQLQVQLKSEVNKNDFINSVRQVLGASPIPGSSTTATSPPSAIPKESTANAELEDNSYGESEPTISTSTPPAEASTLSANAKGKQKAISTPEQKPSTSTTVTKAQQQARDALQKKKREDAEELARIKARIEADKTARKVAAERRKAEREQEKDHSAHIAASQPTITSSRGSQAKNVNLNVRLFDGRTIRCMFPREATLQGEVRSWIDSEFSKLAQDDENINHRQLPPYYFRHILPPQPSRELSAGDESQSLGDIDMAPSATLVLVPVKGYTQAYTGHNSGAVGVTTGLIGGAFDLLSSTAGYVGSTLGSLLGSGSGSGPTPAQEQGGGHTMGPRPNREPQHDPVLDNAGVRVRTLADQRAREPQQFYNGNQLSTEPRPHDDDKRD</sequence>
<dbReference type="InterPro" id="IPR001012">
    <property type="entry name" value="UBX_dom"/>
</dbReference>
<keyword evidence="9" id="KW-1185">Reference proteome</keyword>
<feature type="region of interest" description="Disordered" evidence="6">
    <location>
        <begin position="259"/>
        <end position="295"/>
    </location>
</feature>
<proteinExistence type="predicted"/>
<evidence type="ECO:0000256" key="2">
    <source>
        <dbReference type="ARBA" id="ARBA00023230"/>
    </source>
</evidence>
<dbReference type="EMBL" id="KE747836">
    <property type="protein sequence ID" value="RMZ72932.1"/>
    <property type="molecule type" value="Genomic_DNA"/>
</dbReference>
<feature type="compositionally biased region" description="Basic and acidic residues" evidence="6">
    <location>
        <begin position="259"/>
        <end position="281"/>
    </location>
</feature>
<comment type="subcellular location">
    <subcellularLocation>
        <location evidence="1">Endoplasmic reticulum membrane</location>
        <topology evidence="1">Peripheral membrane protein</topology>
    </subcellularLocation>
</comment>
<dbReference type="OrthoDB" id="2445133at2759"/>
<comment type="subunit">
    <text evidence="3">Directly interacts with VCP. Interacts with UBQLN1. Forms a complex with VCP and UBQLN1.</text>
</comment>
<gene>
    <name evidence="8" type="ORF">GMOD_00009715</name>
</gene>
<dbReference type="Gene3D" id="3.10.20.90">
    <property type="entry name" value="Phosphatidylinositol 3-kinase Catalytic Subunit, Chain A, domain 1"/>
    <property type="match status" value="1"/>
</dbReference>
<evidence type="ECO:0000259" key="7">
    <source>
        <dbReference type="PROSITE" id="PS50033"/>
    </source>
</evidence>
<feature type="compositionally biased region" description="Polar residues" evidence="6">
    <location>
        <begin position="212"/>
        <end position="233"/>
    </location>
</feature>
<dbReference type="InterPro" id="IPR036249">
    <property type="entry name" value="Thioredoxin-like_sf"/>
</dbReference>
<keyword evidence="2" id="KW-0834">Unfolded protein response</keyword>
<reference evidence="8 9" key="1">
    <citation type="journal article" date="2014" name="PLoS ONE">
        <title>De novo Genome Assembly of the Fungal Plant Pathogen Pyrenophora semeniperda.</title>
        <authorList>
            <person name="Soliai M.M."/>
            <person name="Meyer S.E."/>
            <person name="Udall J.A."/>
            <person name="Elzinga D.E."/>
            <person name="Hermansen R.A."/>
            <person name="Bodily P.M."/>
            <person name="Hart A.A."/>
            <person name="Coleman C.E."/>
        </authorList>
    </citation>
    <scope>NUCLEOTIDE SEQUENCE [LARGE SCALE GENOMIC DNA]</scope>
    <source>
        <strain evidence="8 9">CCB06</strain>
        <tissue evidence="8">Mycelium</tissue>
    </source>
</reference>
<name>A0A3M7MES0_9PLEO</name>
<comment type="function">
    <text evidence="5">Involved in endoplasmic reticulum-associated protein degradation (ERAD). Acts as a platform to recruit both UBQLN1 and VCP to the ER during ERAD.</text>
</comment>
<feature type="compositionally biased region" description="Polar residues" evidence="6">
    <location>
        <begin position="490"/>
        <end position="499"/>
    </location>
</feature>
<accession>A0A3M7MES0</accession>
<dbReference type="Proteomes" id="UP000265663">
    <property type="component" value="Unassembled WGS sequence"/>
</dbReference>
<dbReference type="AlphaFoldDB" id="A0A3M7MES0"/>
<evidence type="ECO:0000256" key="4">
    <source>
        <dbReference type="ARBA" id="ARBA00041575"/>
    </source>
</evidence>
<evidence type="ECO:0000256" key="1">
    <source>
        <dbReference type="ARBA" id="ARBA00004406"/>
    </source>
</evidence>
<feature type="compositionally biased region" description="Low complexity" evidence="6">
    <location>
        <begin position="152"/>
        <end position="169"/>
    </location>
</feature>
<dbReference type="SUPFAM" id="SSF52833">
    <property type="entry name" value="Thioredoxin-like"/>
    <property type="match status" value="1"/>
</dbReference>
<feature type="compositionally biased region" description="Basic and acidic residues" evidence="6">
    <location>
        <begin position="501"/>
        <end position="510"/>
    </location>
</feature>
<feature type="region of interest" description="Disordered" evidence="6">
    <location>
        <begin position="152"/>
        <end position="244"/>
    </location>
</feature>
<feature type="compositionally biased region" description="Polar residues" evidence="6">
    <location>
        <begin position="286"/>
        <end position="295"/>
    </location>
</feature>
<evidence type="ECO:0000313" key="8">
    <source>
        <dbReference type="EMBL" id="RMZ72932.1"/>
    </source>
</evidence>
<feature type="region of interest" description="Disordered" evidence="6">
    <location>
        <begin position="437"/>
        <end position="510"/>
    </location>
</feature>
<evidence type="ECO:0000313" key="9">
    <source>
        <dbReference type="Proteomes" id="UP000265663"/>
    </source>
</evidence>
<feature type="compositionally biased region" description="Polar residues" evidence="6">
    <location>
        <begin position="188"/>
        <end position="204"/>
    </location>
</feature>
<dbReference type="PROSITE" id="PS50033">
    <property type="entry name" value="UBX"/>
    <property type="match status" value="1"/>
</dbReference>
<dbReference type="PANTHER" id="PTHR46424:SF1">
    <property type="entry name" value="UBX DOMAIN-CONTAINING PROTEIN 4"/>
    <property type="match status" value="1"/>
</dbReference>
<dbReference type="CDD" id="cd01767">
    <property type="entry name" value="UBX"/>
    <property type="match status" value="1"/>
</dbReference>
<dbReference type="GO" id="GO:0006986">
    <property type="term" value="P:response to unfolded protein"/>
    <property type="evidence" value="ECO:0007669"/>
    <property type="project" value="UniProtKB-KW"/>
</dbReference>
<feature type="compositionally biased region" description="Basic and acidic residues" evidence="6">
    <location>
        <begin position="460"/>
        <end position="469"/>
    </location>
</feature>